<dbReference type="CDD" id="cd06170">
    <property type="entry name" value="LuxR_C_like"/>
    <property type="match status" value="1"/>
</dbReference>
<dbReference type="PRINTS" id="PR00038">
    <property type="entry name" value="HTHLUXR"/>
</dbReference>
<keyword evidence="2" id="KW-0067">ATP-binding</keyword>
<dbReference type="Pfam" id="PF13191">
    <property type="entry name" value="AAA_16"/>
    <property type="match status" value="1"/>
</dbReference>
<dbReference type="EMBL" id="FLQS01000023">
    <property type="protein sequence ID" value="SBS76108.1"/>
    <property type="molecule type" value="Genomic_DNA"/>
</dbReference>
<dbReference type="Pfam" id="PF00196">
    <property type="entry name" value="GerE"/>
    <property type="match status" value="1"/>
</dbReference>
<organism evidence="5">
    <name type="scientific">uncultured Mycobacterium sp</name>
    <dbReference type="NCBI Taxonomy" id="171292"/>
    <lineage>
        <taxon>Bacteria</taxon>
        <taxon>Bacillati</taxon>
        <taxon>Actinomycetota</taxon>
        <taxon>Actinomycetes</taxon>
        <taxon>Mycobacteriales</taxon>
        <taxon>Mycobacteriaceae</taxon>
        <taxon>Mycobacterium</taxon>
        <taxon>environmental samples</taxon>
    </lineage>
</organism>
<evidence type="ECO:0000313" key="5">
    <source>
        <dbReference type="EMBL" id="SBS76108.1"/>
    </source>
</evidence>
<dbReference type="Gene3D" id="1.10.10.10">
    <property type="entry name" value="Winged helix-like DNA-binding domain superfamily/Winged helix DNA-binding domain"/>
    <property type="match status" value="1"/>
</dbReference>
<dbReference type="InterPro" id="IPR000792">
    <property type="entry name" value="Tscrpt_reg_LuxR_C"/>
</dbReference>
<dbReference type="GO" id="GO:0004016">
    <property type="term" value="F:adenylate cyclase activity"/>
    <property type="evidence" value="ECO:0007669"/>
    <property type="project" value="TreeGrafter"/>
</dbReference>
<dbReference type="GO" id="GO:0003677">
    <property type="term" value="F:DNA binding"/>
    <property type="evidence" value="ECO:0007669"/>
    <property type="project" value="InterPro"/>
</dbReference>
<dbReference type="SUPFAM" id="SSF46894">
    <property type="entry name" value="C-terminal effector domain of the bipartite response regulators"/>
    <property type="match status" value="1"/>
</dbReference>
<dbReference type="InterPro" id="IPR016032">
    <property type="entry name" value="Sig_transdc_resp-reg_C-effctor"/>
</dbReference>
<dbReference type="PANTHER" id="PTHR16305:SF35">
    <property type="entry name" value="TRANSCRIPTIONAL ACTIVATOR DOMAIN"/>
    <property type="match status" value="1"/>
</dbReference>
<gene>
    <name evidence="5" type="ORF">MHPYR_30105</name>
</gene>
<accession>A0A1Y5PJP8</accession>
<keyword evidence="1" id="KW-0547">Nucleotide-binding</keyword>
<dbReference type="GO" id="GO:0005737">
    <property type="term" value="C:cytoplasm"/>
    <property type="evidence" value="ECO:0007669"/>
    <property type="project" value="TreeGrafter"/>
</dbReference>
<evidence type="ECO:0000256" key="1">
    <source>
        <dbReference type="ARBA" id="ARBA00022741"/>
    </source>
</evidence>
<sequence>MAALLERDAVLTELSALARAASRGVGRVVLLRGEAGVGKTAVVTRFTAALDNGLRVLRGWCDPLAAPRPLGPLLDALVGVGPAAASALDAAIESGDTGALYRRLLALLRDGHRWVWVIEDAHWADGATLDLIRFLARRIDSLPLLLIVTFRDDELDREHPLSVALGDVATCAAVSHFGLQPLSRGAIATLAAGSGINADELHQITGGNPFFATEVLAAGVNPLGRDALPHSISDAVRGRMSRLSAAGRETAQAVAVCGPRVDPALLDRVCPAASTGLAECLDAAVLVTDWDAIGFRHELARRATLDQIPDHHRKALHIRALAELQALPPDPNTLSTLAFHADRAGDQAAVIRYGVAGAERAAGLGANRQATELYALVLRHADAVPAEQRVVWLEQHAMASYLCGLGAVSVQSFRAAIAQHHELGDALGEGDNLRWLSHMLWAMGNTTEATDAGMAALGMLENLPPSPQLAWALANMAMLAGCRYDPECLDFGQRCIALGTDFGLPAVVARARGYRALHTVLTTDAGWDELEAAWRDAMGPAALAEHVGLFGALISWTAALHHDVNRADRVIAEALEFCRDHDVGTFAALHEGAQALTALHRGDWDRARALADDVLTLPALAPLIHIMPLVTVALIRARRGERSVGPLLDEALAGSGPDDIFRSGVVWAARAEAAWLAGDDDDARVDAQSGLAVAAAGHPPDPWLLGHLLRWAHLVGAPLDVDPTADTVTPYRLEISGDWQAAAEEWTARDCPYDAAIAQLGGDATAVEAALATFRRLGAKAAARRAQQRLTALRGTKRRSRNSDTLSDPDGLTRREREVLTLIAAGHSDAEIATKLSISPKTAGHHVAAILTKLGVENRTQAAAHMLQPDRTQ</sequence>
<dbReference type="GO" id="GO:0005524">
    <property type="term" value="F:ATP binding"/>
    <property type="evidence" value="ECO:0007669"/>
    <property type="project" value="UniProtKB-KW"/>
</dbReference>
<dbReference type="PANTHER" id="PTHR16305">
    <property type="entry name" value="TESTICULAR SOLUBLE ADENYLYL CYCLASE"/>
    <property type="match status" value="1"/>
</dbReference>
<reference evidence="5" key="1">
    <citation type="submission" date="2016-03" db="EMBL/GenBank/DDBJ databases">
        <authorList>
            <person name="Ploux O."/>
        </authorList>
    </citation>
    <scope>NUCLEOTIDE SEQUENCE</scope>
    <source>
        <strain evidence="5">UC10</strain>
    </source>
</reference>
<dbReference type="SUPFAM" id="SSF52540">
    <property type="entry name" value="P-loop containing nucleoside triphosphate hydrolases"/>
    <property type="match status" value="1"/>
</dbReference>
<proteinExistence type="predicted"/>
<dbReference type="PROSITE" id="PS50043">
    <property type="entry name" value="HTH_LUXR_2"/>
    <property type="match status" value="1"/>
</dbReference>
<dbReference type="SMART" id="SM00421">
    <property type="entry name" value="HTH_LUXR"/>
    <property type="match status" value="1"/>
</dbReference>
<name>A0A1Y5PJP8_9MYCO</name>
<dbReference type="GO" id="GO:0006355">
    <property type="term" value="P:regulation of DNA-templated transcription"/>
    <property type="evidence" value="ECO:0007669"/>
    <property type="project" value="InterPro"/>
</dbReference>
<evidence type="ECO:0000256" key="3">
    <source>
        <dbReference type="SAM" id="MobiDB-lite"/>
    </source>
</evidence>
<feature type="domain" description="HTH luxR-type" evidence="4">
    <location>
        <begin position="805"/>
        <end position="870"/>
    </location>
</feature>
<dbReference type="InterPro" id="IPR027417">
    <property type="entry name" value="P-loop_NTPase"/>
</dbReference>
<feature type="region of interest" description="Disordered" evidence="3">
    <location>
        <begin position="790"/>
        <end position="812"/>
    </location>
</feature>
<evidence type="ECO:0000259" key="4">
    <source>
        <dbReference type="PROSITE" id="PS50043"/>
    </source>
</evidence>
<evidence type="ECO:0000256" key="2">
    <source>
        <dbReference type="ARBA" id="ARBA00022840"/>
    </source>
</evidence>
<protein>
    <submittedName>
        <fullName evidence="5">LuxR family transcriptional regulator</fullName>
    </submittedName>
</protein>
<dbReference type="InterPro" id="IPR041664">
    <property type="entry name" value="AAA_16"/>
</dbReference>
<dbReference type="InterPro" id="IPR036388">
    <property type="entry name" value="WH-like_DNA-bd_sf"/>
</dbReference>
<dbReference type="AlphaFoldDB" id="A0A1Y5PJP8"/>